<reference evidence="5" key="1">
    <citation type="journal article" date="2017" name="Nat. Microbiol.">
        <title>Global analysis of biosynthetic gene clusters reveals vast potential of secondary metabolite production in Penicillium species.</title>
        <authorList>
            <person name="Nielsen J.C."/>
            <person name="Grijseels S."/>
            <person name="Prigent S."/>
            <person name="Ji B."/>
            <person name="Dainat J."/>
            <person name="Nielsen K.F."/>
            <person name="Frisvad J.C."/>
            <person name="Workman M."/>
            <person name="Nielsen J."/>
        </authorList>
    </citation>
    <scope>NUCLEOTIDE SEQUENCE [LARGE SCALE GENOMIC DNA]</scope>
    <source>
        <strain evidence="5">IBT 11843</strain>
    </source>
</reference>
<feature type="transmembrane region" description="Helical" evidence="2">
    <location>
        <begin position="254"/>
        <end position="274"/>
    </location>
</feature>
<evidence type="ECO:0000313" key="5">
    <source>
        <dbReference type="Proteomes" id="UP000191522"/>
    </source>
</evidence>
<feature type="signal peptide" evidence="3">
    <location>
        <begin position="1"/>
        <end position="22"/>
    </location>
</feature>
<evidence type="ECO:0000256" key="3">
    <source>
        <dbReference type="SAM" id="SignalP"/>
    </source>
</evidence>
<evidence type="ECO:0000313" key="4">
    <source>
        <dbReference type="EMBL" id="OQD67142.1"/>
    </source>
</evidence>
<evidence type="ECO:0000256" key="1">
    <source>
        <dbReference type="SAM" id="MobiDB-lite"/>
    </source>
</evidence>
<keyword evidence="2" id="KW-1133">Transmembrane helix</keyword>
<dbReference type="OMA" id="ACSTQWT"/>
<dbReference type="AlphaFoldDB" id="A0A1V6NRI7"/>
<protein>
    <recommendedName>
        <fullName evidence="6">Mid2 domain-containing protein</fullName>
    </recommendedName>
</protein>
<organism evidence="4 5">
    <name type="scientific">Penicillium decumbens</name>
    <dbReference type="NCBI Taxonomy" id="69771"/>
    <lineage>
        <taxon>Eukaryota</taxon>
        <taxon>Fungi</taxon>
        <taxon>Dikarya</taxon>
        <taxon>Ascomycota</taxon>
        <taxon>Pezizomycotina</taxon>
        <taxon>Eurotiomycetes</taxon>
        <taxon>Eurotiomycetidae</taxon>
        <taxon>Eurotiales</taxon>
        <taxon>Aspergillaceae</taxon>
        <taxon>Penicillium</taxon>
    </lineage>
</organism>
<proteinExistence type="predicted"/>
<feature type="compositionally biased region" description="Low complexity" evidence="1">
    <location>
        <begin position="386"/>
        <end position="404"/>
    </location>
</feature>
<feature type="chain" id="PRO_5012370423" description="Mid2 domain-containing protein" evidence="3">
    <location>
        <begin position="23"/>
        <end position="462"/>
    </location>
</feature>
<dbReference type="Proteomes" id="UP000191522">
    <property type="component" value="Unassembled WGS sequence"/>
</dbReference>
<comment type="caution">
    <text evidence="4">The sequence shown here is derived from an EMBL/GenBank/DDBJ whole genome shotgun (WGS) entry which is preliminary data.</text>
</comment>
<sequence>MAPTRSFLCFLTLVIYCSLVRAAPWIVTDYWEEESVTSYPYDYYYDDYHSEYYSDSEVTPYVTTVNQEVRPTITSLPEPVSVYSSVDSGYYEGDVTIVNELYTATIGTADNDIAYGDAYSYDETTIYVVNLTYTAPTGCSTQWTTTTAATVTPPNGVVQALLPKTATSTSLSVATSTPFSPTTYTYVYIWVEPTQVPSASLACLSDESRPTSLYEGSKCQYKSNSGCGIGYGDYDDYNDYGPWYNEDWGGITPLAILLICLLGWVGLFFILGVIEAWFRFRRLMTGWQTRRGLPICWALMLMPITLFCLCCFRKGYRSRNAADAAMLQQKWKDTSAWMKFKLFIVWGFRFKYPTVLGPAPARVRMSKRPGKDAGPPLLNASPPQTAQAMREPSMAAAAPAGPEMGHVLNPVQHQTQAPLVPEASGAVSGTLEEVSRDGEASHSGSISRDRAVSEDGEIGRAH</sequence>
<gene>
    <name evidence="4" type="ORF">PENDEC_c044G00621</name>
</gene>
<keyword evidence="5" id="KW-1185">Reference proteome</keyword>
<evidence type="ECO:0000256" key="2">
    <source>
        <dbReference type="SAM" id="Phobius"/>
    </source>
</evidence>
<name>A0A1V6NRI7_PENDC</name>
<feature type="compositionally biased region" description="Basic and acidic residues" evidence="1">
    <location>
        <begin position="447"/>
        <end position="462"/>
    </location>
</feature>
<evidence type="ECO:0008006" key="6">
    <source>
        <dbReference type="Google" id="ProtNLM"/>
    </source>
</evidence>
<feature type="transmembrane region" description="Helical" evidence="2">
    <location>
        <begin position="295"/>
        <end position="316"/>
    </location>
</feature>
<keyword evidence="2" id="KW-0812">Transmembrane</keyword>
<keyword evidence="3" id="KW-0732">Signal</keyword>
<dbReference type="EMBL" id="MDYL01000044">
    <property type="protein sequence ID" value="OQD67142.1"/>
    <property type="molecule type" value="Genomic_DNA"/>
</dbReference>
<dbReference type="OrthoDB" id="3795566at2759"/>
<keyword evidence="2" id="KW-0472">Membrane</keyword>
<feature type="region of interest" description="Disordered" evidence="1">
    <location>
        <begin position="365"/>
        <end position="462"/>
    </location>
</feature>
<accession>A0A1V6NRI7</accession>